<dbReference type="SUPFAM" id="SSF48371">
    <property type="entry name" value="ARM repeat"/>
    <property type="match status" value="2"/>
</dbReference>
<protein>
    <recommendedName>
        <fullName evidence="8">HEAT repeat protein</fullName>
    </recommendedName>
</protein>
<dbReference type="InterPro" id="IPR045206">
    <property type="entry name" value="Maestro_heat-like_prot"/>
</dbReference>
<evidence type="ECO:0000313" key="6">
    <source>
        <dbReference type="EMBL" id="KER21158.1"/>
    </source>
</evidence>
<dbReference type="EMBL" id="KL596989">
    <property type="protein sequence ID" value="KER21158.1"/>
    <property type="molecule type" value="Genomic_DNA"/>
</dbReference>
<dbReference type="GeneID" id="20324622"/>
<dbReference type="InterPro" id="IPR016024">
    <property type="entry name" value="ARM-type_fold"/>
</dbReference>
<organism evidence="6 7">
    <name type="scientific">Opisthorchis viverrini</name>
    <name type="common">Southeast Asian liver fluke</name>
    <dbReference type="NCBI Taxonomy" id="6198"/>
    <lineage>
        <taxon>Eukaryota</taxon>
        <taxon>Metazoa</taxon>
        <taxon>Spiralia</taxon>
        <taxon>Lophotrochozoa</taxon>
        <taxon>Platyhelminthes</taxon>
        <taxon>Trematoda</taxon>
        <taxon>Digenea</taxon>
        <taxon>Opisthorchiida</taxon>
        <taxon>Opisthorchiata</taxon>
        <taxon>Opisthorchiidae</taxon>
        <taxon>Opisthorchis</taxon>
    </lineage>
</organism>
<evidence type="ECO:0000256" key="1">
    <source>
        <dbReference type="ARBA" id="ARBA00022737"/>
    </source>
</evidence>
<dbReference type="Gene3D" id="1.25.10.10">
    <property type="entry name" value="Leucine-rich Repeat Variant"/>
    <property type="match status" value="2"/>
</dbReference>
<dbReference type="Pfam" id="PF23221">
    <property type="entry name" value="HEAT_MROH2B_1st"/>
    <property type="match status" value="1"/>
</dbReference>
<evidence type="ECO:0008006" key="8">
    <source>
        <dbReference type="Google" id="ProtNLM"/>
    </source>
</evidence>
<accession>A0A074Z2H5</accession>
<evidence type="ECO:0000259" key="4">
    <source>
        <dbReference type="Pfam" id="PF23221"/>
    </source>
</evidence>
<evidence type="ECO:0000256" key="2">
    <source>
        <dbReference type="SAM" id="MobiDB-lite"/>
    </source>
</evidence>
<gene>
    <name evidence="6" type="ORF">T265_10454</name>
</gene>
<feature type="domain" description="MROH2B-like HEAT-repeats" evidence="3">
    <location>
        <begin position="501"/>
        <end position="826"/>
    </location>
</feature>
<dbReference type="OrthoDB" id="1884734at2759"/>
<dbReference type="Pfam" id="PF23210">
    <property type="entry name" value="HEAT_Maestro_2"/>
    <property type="match status" value="1"/>
</dbReference>
<sequence>MSQPEETNSGDFEFVFTELVHCVDDPDEAVRIAVQASLIQLSTKDPGKVLRYLHCLLRQHANETIASNRINIFLNIVDTILNGNQGNLQHFKACRGLIKTVSRFLDQQKWQAVPAIVDHASSILVTLSSAFCREVVEHLLTVVSTEKHTAQGVIETAGRIASQHSHDIMHLLPVLLSQIMNYMTQPTIDDTVRTSLANTLGQYCEAALEYLASAQDAPETWDLVLELISSSCSSAADTMLSVWLNGTKDPKLIQAIFYNIGSIASLTDLTYLVAHLSRLINSLTGQLKKAHPPLEQAVVHSLNALFATVARRCSVLKLDHSHSKDSISSTPLGSPGDQITKFFEGELDSLMNCLLNQLVQMSQRQLVAEVPGAVSVTQKTMNEVKRALASLCTTYPVRVLNFTESHLHSGSDLSRSVSLNLLRHLVSSCDRLCFDDPMRKSILANLIRLLFQSMASPTPIRRGPMKHNLMGAVVKASPVSRDRCSMIIGEVASGDRLPSCIRYELVKIVLTLGSLDYFELDSGTHVFVEYVVRQCASPLTRTTDIRANRNSPSQETIRSLCVHVLKLSSTTVPSMYPTLWPFLLEFLMVQECTEAVGVVCDSIANILSKSATDFDPWKFLSSPSHLTDASPGNADSKLTSVPAPCTLLARLAVLLSRPFHGKGRGLPILRVLRCMTRYFHQSLPTLWDAVIPHMLLYLNQDQDLSDDPSITDKDVGLRKPQQYHQSHWEGLTLKLLSKSIDLVEDDKWTLALLRSFENQIPFYESMMEEKSFLFQCITMTLCKLDMDHVIAESLELVFRSTNHGIPLEQEGCVAALGRIAATHNHVLFNFLYNEQVKLDSYVSSSVPSTTNGTPSSIAKLSKYSGSTVSVVIPTGSPNRRLSNLFRSTVSFKASSPPSPGEDRPLPHNFRGSVEQARATIIWTYASAMDKMSLDAFSSCVDTVLKAVIFPVVQQMNGVLCLQATVTELCSSIARTFRKHLADKPEPSLINLSSAIHDDLLQSLLRVLGHELSISQSAAISTSRPKGDSAPCLCIQLRYALLVTALDITSDRKTSQVTELLQSTAGAILPVLINSGVTILDYSEAILSSMESKQSAFTSAERVSPAQLLQDSDPSLWHSRCLTSLHQLWTALLRLQCCEELISEMCKVLIPYLYDPSFVVNVRAVCLLISILATILSELQLVNKNACAPSVLGQLVGHLITSLGSSTDCNLRRPSKVALQLLLRIQNLFLLTDPEVTESGFPNPLSTAISHNGVAKKSQEKDDLDTGIKPADVLICELAYSFPKPQLNALVEFVANGLATAPKTVDGLQKSHQSSDDDDDREADEEAASDYFTTHERSASEDNQSPARVFSLKRLRKPRDAKCHQDTIRNSPVSEACVELRKLYRQLNLPRTRQGYLIRLLCAILYHWVGELDEDHVGALLRTIHCVYPHLSQSEVRAGLLHVTAELGRRWPLLCLRVISAGPLPLDNVWCTLLASIAFLPVPVHSSANTSSVFSLNATLPEEHHIEHLPTSLSSTVLFPKLLMHVLKMLECCHPYERREIPADAWTAADRRWLLCVSDKPLLKEANFATHLWLSLVDCLQVLSFPRRMTELIRENTDPNEGDESPVAPLHKPTTKQRATLFRRSMSSPESAIVTPRHYTPCSSPLVHLFGDPQLFSLLLGQWLLACATAAICRTLTGKSYETRSGAEANLKQGVRPLTIAMRGLRQFLRACNCTYLEHCLTLSFDASGGNSECRVSSESSNPWDPGEGLLKTVDDIVRFVVQEFQPEYTSSLIQFFSNHVTSTYDVRRLISTKVLTTILTHFDELGPTACSEPSLNPINLDLLLDHILKRMKDTNKAVRQVVVAAFDKIGSEDAPKKASDGNPCVLLIRRNATKIIQGLLSVVDDLNKETDNPILLSALLSLSSVVSLASDCHLGSLLTDLCLCLLPVYSSSCAPVRAAAFRLFGIVMQFAWEPSSDPNIGLRPSSLFDALSAEANSVFISMTLHLGDPDENVVQVCKVALKQIGLVLFGAANPPGEELHHPDLVSCSKPATGSRRLFEFLQTCLRPNVRLHLGEFYNDLARLLVSLLPDHVADYAMRSTVYLNSDLDEVQCSALLFTSSLIFHSTDEIRANFPLAQVCKDLTLGLRSGNPIVRATSAHALSRLYRV</sequence>
<dbReference type="CTD" id="20324622"/>
<dbReference type="InterPro" id="IPR055408">
    <property type="entry name" value="HEAT_MROH2B-like"/>
</dbReference>
<feature type="domain" description="MROH2B-like N-terminal HEAT-repeats" evidence="4">
    <location>
        <begin position="38"/>
        <end position="263"/>
    </location>
</feature>
<feature type="compositionally biased region" description="Acidic residues" evidence="2">
    <location>
        <begin position="1315"/>
        <end position="1325"/>
    </location>
</feature>
<name>A0A074Z2H5_OPIVI</name>
<reference evidence="6 7" key="1">
    <citation type="submission" date="2013-11" db="EMBL/GenBank/DDBJ databases">
        <title>Opisthorchis viverrini - life in the bile duct.</title>
        <authorList>
            <person name="Young N.D."/>
            <person name="Nagarajan N."/>
            <person name="Lin S.J."/>
            <person name="Korhonen P.K."/>
            <person name="Jex A.R."/>
            <person name="Hall R.S."/>
            <person name="Safavi-Hemami H."/>
            <person name="Kaewkong W."/>
            <person name="Bertrand D."/>
            <person name="Gao S."/>
            <person name="Seet Q."/>
            <person name="Wongkham S."/>
            <person name="Teh B.T."/>
            <person name="Wongkham C."/>
            <person name="Intapan P.M."/>
            <person name="Maleewong W."/>
            <person name="Yang X."/>
            <person name="Hu M."/>
            <person name="Wang Z."/>
            <person name="Hofmann A."/>
            <person name="Sternberg P.W."/>
            <person name="Tan P."/>
            <person name="Wang J."/>
            <person name="Gasser R.B."/>
        </authorList>
    </citation>
    <scope>NUCLEOTIDE SEQUENCE [LARGE SCALE GENOMIC DNA]</scope>
</reference>
<keyword evidence="7" id="KW-1185">Reference proteome</keyword>
<dbReference type="InterPro" id="IPR056282">
    <property type="entry name" value="MROH2B-like_N_HEAT"/>
</dbReference>
<evidence type="ECO:0000313" key="7">
    <source>
        <dbReference type="Proteomes" id="UP000054324"/>
    </source>
</evidence>
<evidence type="ECO:0000259" key="5">
    <source>
        <dbReference type="Pfam" id="PF23227"/>
    </source>
</evidence>
<dbReference type="InterPro" id="IPR011989">
    <property type="entry name" value="ARM-like"/>
</dbReference>
<dbReference type="Proteomes" id="UP000054324">
    <property type="component" value="Unassembled WGS sequence"/>
</dbReference>
<keyword evidence="1" id="KW-0677">Repeat</keyword>
<dbReference type="GO" id="GO:0005737">
    <property type="term" value="C:cytoplasm"/>
    <property type="evidence" value="ECO:0007669"/>
    <property type="project" value="TreeGrafter"/>
</dbReference>
<dbReference type="PANTHER" id="PTHR23120">
    <property type="entry name" value="MAESTRO-RELATED HEAT DOMAIN-CONTAINING"/>
    <property type="match status" value="1"/>
</dbReference>
<dbReference type="PANTHER" id="PTHR23120:SF0">
    <property type="entry name" value="MAESTRO HEAT-LIKE REPEAT FAMILY MEMBER 1"/>
    <property type="match status" value="1"/>
</dbReference>
<evidence type="ECO:0000259" key="3">
    <source>
        <dbReference type="Pfam" id="PF23210"/>
    </source>
</evidence>
<dbReference type="Pfam" id="PF23227">
    <property type="entry name" value="HEAT_MROH2B_C"/>
    <property type="match status" value="1"/>
</dbReference>
<proteinExistence type="predicted"/>
<feature type="region of interest" description="Disordered" evidence="2">
    <location>
        <begin position="1303"/>
        <end position="1325"/>
    </location>
</feature>
<dbReference type="KEGG" id="ovi:T265_10454"/>
<dbReference type="InterPro" id="IPR055406">
    <property type="entry name" value="HEAT_Maestro"/>
</dbReference>
<feature type="domain" description="Maestro/Maestro-like HEAT-repeats" evidence="5">
    <location>
        <begin position="1823"/>
        <end position="2144"/>
    </location>
</feature>
<dbReference type="RefSeq" id="XP_009175093.1">
    <property type="nucleotide sequence ID" value="XM_009176829.1"/>
</dbReference>